<keyword evidence="1" id="KW-0472">Membrane</keyword>
<feature type="transmembrane region" description="Helical" evidence="1">
    <location>
        <begin position="20"/>
        <end position="37"/>
    </location>
</feature>
<dbReference type="Proteomes" id="UP001596413">
    <property type="component" value="Unassembled WGS sequence"/>
</dbReference>
<dbReference type="EMBL" id="JBHSZO010000068">
    <property type="protein sequence ID" value="MFC7221439.1"/>
    <property type="molecule type" value="Genomic_DNA"/>
</dbReference>
<organism evidence="2 3">
    <name type="scientific">Streptomyces polyrhachis</name>
    <dbReference type="NCBI Taxonomy" id="1282885"/>
    <lineage>
        <taxon>Bacteria</taxon>
        <taxon>Bacillati</taxon>
        <taxon>Actinomycetota</taxon>
        <taxon>Actinomycetes</taxon>
        <taxon>Kitasatosporales</taxon>
        <taxon>Streptomycetaceae</taxon>
        <taxon>Streptomyces</taxon>
    </lineage>
</organism>
<gene>
    <name evidence="2" type="ORF">ACFQLX_25210</name>
</gene>
<evidence type="ECO:0000313" key="2">
    <source>
        <dbReference type="EMBL" id="MFC7221439.1"/>
    </source>
</evidence>
<proteinExistence type="predicted"/>
<comment type="caution">
    <text evidence="2">The sequence shown here is derived from an EMBL/GenBank/DDBJ whole genome shotgun (WGS) entry which is preliminary data.</text>
</comment>
<accession>A0ABW2GL17</accession>
<dbReference type="RefSeq" id="WP_386418789.1">
    <property type="nucleotide sequence ID" value="NZ_JBHSZO010000068.1"/>
</dbReference>
<evidence type="ECO:0000313" key="3">
    <source>
        <dbReference type="Proteomes" id="UP001596413"/>
    </source>
</evidence>
<keyword evidence="1" id="KW-1133">Transmembrane helix</keyword>
<sequence length="65" mass="6960">MTATTRTRPVTGPLHTRLRWWGVALPAAMFTALLYALGSPAGAASSEEPLLRLLAWLADALSALR</sequence>
<protein>
    <submittedName>
        <fullName evidence="2">Uncharacterized protein</fullName>
    </submittedName>
</protein>
<keyword evidence="3" id="KW-1185">Reference proteome</keyword>
<reference evidence="3" key="1">
    <citation type="journal article" date="2019" name="Int. J. Syst. Evol. Microbiol.">
        <title>The Global Catalogue of Microorganisms (GCM) 10K type strain sequencing project: providing services to taxonomists for standard genome sequencing and annotation.</title>
        <authorList>
            <consortium name="The Broad Institute Genomics Platform"/>
            <consortium name="The Broad Institute Genome Sequencing Center for Infectious Disease"/>
            <person name="Wu L."/>
            <person name="Ma J."/>
        </authorList>
    </citation>
    <scope>NUCLEOTIDE SEQUENCE [LARGE SCALE GENOMIC DNA]</scope>
    <source>
        <strain evidence="3">CGMCC 1.13681</strain>
    </source>
</reference>
<keyword evidence="1" id="KW-0812">Transmembrane</keyword>
<name>A0ABW2GL17_9ACTN</name>
<evidence type="ECO:0000256" key="1">
    <source>
        <dbReference type="SAM" id="Phobius"/>
    </source>
</evidence>